<dbReference type="GO" id="GO:0030261">
    <property type="term" value="P:chromosome condensation"/>
    <property type="evidence" value="ECO:0007669"/>
    <property type="project" value="InterPro"/>
</dbReference>
<evidence type="ECO:0000313" key="10">
    <source>
        <dbReference type="Proteomes" id="UP000002939"/>
    </source>
</evidence>
<dbReference type="SMART" id="SM00968">
    <property type="entry name" value="SMC_hinge"/>
    <property type="match status" value="1"/>
</dbReference>
<evidence type="ECO:0000256" key="1">
    <source>
        <dbReference type="ARBA" id="ARBA00004496"/>
    </source>
</evidence>
<keyword evidence="10" id="KW-1185">Reference proteome</keyword>
<dbReference type="OrthoDB" id="9808768at2"/>
<dbReference type="SUPFAM" id="SSF52540">
    <property type="entry name" value="P-loop containing nucleoside triphosphate hydrolases"/>
    <property type="match status" value="1"/>
</dbReference>
<dbReference type="AlphaFoldDB" id="D0BJZ9"/>
<dbReference type="InterPro" id="IPR024704">
    <property type="entry name" value="SMC"/>
</dbReference>
<keyword evidence="6 7" id="KW-0238">DNA-binding</keyword>
<keyword evidence="5 7" id="KW-0175">Coiled coil</keyword>
<organism evidence="9 10">
    <name type="scientific">Granulicatella elegans ATCC 700633</name>
    <dbReference type="NCBI Taxonomy" id="626369"/>
    <lineage>
        <taxon>Bacteria</taxon>
        <taxon>Bacillati</taxon>
        <taxon>Bacillota</taxon>
        <taxon>Bacilli</taxon>
        <taxon>Lactobacillales</taxon>
        <taxon>Carnobacteriaceae</taxon>
        <taxon>Granulicatella</taxon>
    </lineage>
</organism>
<dbReference type="PANTHER" id="PTHR43977">
    <property type="entry name" value="STRUCTURAL MAINTENANCE OF CHROMOSOMES PROTEIN 3"/>
    <property type="match status" value="1"/>
</dbReference>
<accession>D0BJZ9</accession>
<comment type="domain">
    <text evidence="7">Contains large globular domains required for ATP hydrolysis at each terminus and a third globular domain forming a flexible hinge near the middle of the molecule. These domains are separated by coiled-coil structures.</text>
</comment>
<dbReference type="Gene3D" id="3.40.50.300">
    <property type="entry name" value="P-loop containing nucleotide triphosphate hydrolases"/>
    <property type="match status" value="2"/>
</dbReference>
<dbReference type="GO" id="GO:0003677">
    <property type="term" value="F:DNA binding"/>
    <property type="evidence" value="ECO:0007669"/>
    <property type="project" value="UniProtKB-UniRule"/>
</dbReference>
<evidence type="ECO:0000256" key="4">
    <source>
        <dbReference type="ARBA" id="ARBA00022840"/>
    </source>
</evidence>
<dbReference type="GO" id="GO:0016887">
    <property type="term" value="F:ATP hydrolysis activity"/>
    <property type="evidence" value="ECO:0007669"/>
    <property type="project" value="InterPro"/>
</dbReference>
<evidence type="ECO:0000256" key="6">
    <source>
        <dbReference type="ARBA" id="ARBA00023125"/>
    </source>
</evidence>
<keyword evidence="4 7" id="KW-0067">ATP-binding</keyword>
<dbReference type="HAMAP" id="MF_01894">
    <property type="entry name" value="Smc_prok"/>
    <property type="match status" value="1"/>
</dbReference>
<evidence type="ECO:0000259" key="8">
    <source>
        <dbReference type="SMART" id="SM00968"/>
    </source>
</evidence>
<proteinExistence type="inferred from homology"/>
<feature type="coiled-coil region" evidence="7">
    <location>
        <begin position="673"/>
        <end position="700"/>
    </location>
</feature>
<dbReference type="GO" id="GO:0005524">
    <property type="term" value="F:ATP binding"/>
    <property type="evidence" value="ECO:0007669"/>
    <property type="project" value="UniProtKB-UniRule"/>
</dbReference>
<dbReference type="RefSeq" id="WP_006702558.1">
    <property type="nucleotide sequence ID" value="NZ_KI391971.1"/>
</dbReference>
<dbReference type="SUPFAM" id="SSF75553">
    <property type="entry name" value="Smc hinge domain"/>
    <property type="match status" value="1"/>
</dbReference>
<comment type="subunit">
    <text evidence="7">Homodimer.</text>
</comment>
<dbReference type="Pfam" id="PF06470">
    <property type="entry name" value="SMC_hinge"/>
    <property type="match status" value="1"/>
</dbReference>
<dbReference type="FunFam" id="3.40.50.300:FF:000984">
    <property type="entry name" value="Chromosome partition protein Smc"/>
    <property type="match status" value="1"/>
</dbReference>
<reference evidence="9" key="2">
    <citation type="submission" date="2011-10" db="EMBL/GenBank/DDBJ databases">
        <title>The Genome Sequence of Granulicatella elegans ATCC 700633.</title>
        <authorList>
            <consortium name="The Broad Institute Genome Sequencing Platform"/>
            <consortium name="The Broad Institute Genome Sequencing Center for Infectious Disease"/>
            <person name="Earl A."/>
            <person name="Ward D."/>
            <person name="Feldgarden M."/>
            <person name="Gevers D."/>
            <person name="Sibley C.D."/>
            <person name="Field T.R."/>
            <person name="Grinwis M."/>
            <person name="Eshaghurshan C.S."/>
            <person name="Surette M.G."/>
            <person name="Young S.K."/>
            <person name="Zeng Q."/>
            <person name="Gargeya S."/>
            <person name="Fitzgerald M."/>
            <person name="Haas B."/>
            <person name="Abouelleil A."/>
            <person name="Alvarado L."/>
            <person name="Arachchi H.M."/>
            <person name="Berlin A."/>
            <person name="Brown A."/>
            <person name="Chapman S.B."/>
            <person name="Chen Z."/>
            <person name="Dunbar C."/>
            <person name="Freedman E."/>
            <person name="Gearin G."/>
            <person name="Goldberg J."/>
            <person name="Griggs A."/>
            <person name="Gujja S."/>
            <person name="Heiman D."/>
            <person name="Howarth C."/>
            <person name="Larson L."/>
            <person name="Lui A."/>
            <person name="MacDonald P.J.P."/>
            <person name="Montmayeur A."/>
            <person name="Murphy C."/>
            <person name="Neiman D."/>
            <person name="Pearson M."/>
            <person name="Priest M."/>
            <person name="Roberts A."/>
            <person name="Saif S."/>
            <person name="Shea T."/>
            <person name="Shenoy N."/>
            <person name="Sisk P."/>
            <person name="Stolte C."/>
            <person name="Sykes S."/>
            <person name="Wortman J."/>
            <person name="Nusbaum C."/>
            <person name="Birren B."/>
        </authorList>
    </citation>
    <scope>NUCLEOTIDE SEQUENCE [LARGE SCALE GENOMIC DNA]</scope>
    <source>
        <strain evidence="9">ATCC 700633</strain>
    </source>
</reference>
<dbReference type="GO" id="GO:0007062">
    <property type="term" value="P:sister chromatid cohesion"/>
    <property type="evidence" value="ECO:0007669"/>
    <property type="project" value="InterPro"/>
</dbReference>
<dbReference type="HOGENOM" id="CLU_001042_2_2_9"/>
<comment type="function">
    <text evidence="7">Required for chromosome condensation and partitioning.</text>
</comment>
<dbReference type="GO" id="GO:0005694">
    <property type="term" value="C:chromosome"/>
    <property type="evidence" value="ECO:0007669"/>
    <property type="project" value="InterPro"/>
</dbReference>
<dbReference type="CDD" id="cd03278">
    <property type="entry name" value="ABC_SMC_barmotin"/>
    <property type="match status" value="2"/>
</dbReference>
<comment type="similarity">
    <text evidence="7">Belongs to the SMC family.</text>
</comment>
<comment type="caution">
    <text evidence="9">The sequence shown here is derived from an EMBL/GenBank/DDBJ whole genome shotgun (WGS) entry which is preliminary data.</text>
</comment>
<dbReference type="InterPro" id="IPR011890">
    <property type="entry name" value="SMC_prok"/>
</dbReference>
<evidence type="ECO:0000313" key="9">
    <source>
        <dbReference type="EMBL" id="EEW93402.1"/>
    </source>
</evidence>
<dbReference type="InterPro" id="IPR027417">
    <property type="entry name" value="P-loop_NTPase"/>
</dbReference>
<keyword evidence="2 7" id="KW-0963">Cytoplasm</keyword>
<dbReference type="EMBL" id="ACRF02000014">
    <property type="protein sequence ID" value="EEW93402.1"/>
    <property type="molecule type" value="Genomic_DNA"/>
</dbReference>
<feature type="binding site" evidence="7">
    <location>
        <begin position="32"/>
        <end position="39"/>
    </location>
    <ligand>
        <name>ATP</name>
        <dbReference type="ChEBI" id="CHEBI:30616"/>
    </ligand>
</feature>
<protein>
    <recommendedName>
        <fullName evidence="7">Chromosome partition protein Smc</fullName>
    </recommendedName>
</protein>
<evidence type="ECO:0000256" key="7">
    <source>
        <dbReference type="HAMAP-Rule" id="MF_01894"/>
    </source>
</evidence>
<dbReference type="InterPro" id="IPR003395">
    <property type="entry name" value="RecF/RecN/SMC_N"/>
</dbReference>
<dbReference type="eggNOG" id="COG1196">
    <property type="taxonomic scope" value="Bacteria"/>
</dbReference>
<dbReference type="PIRSF" id="PIRSF005719">
    <property type="entry name" value="SMC"/>
    <property type="match status" value="1"/>
</dbReference>
<feature type="domain" description="SMC hinge" evidence="8">
    <location>
        <begin position="518"/>
        <end position="637"/>
    </location>
</feature>
<dbReference type="GO" id="GO:0005737">
    <property type="term" value="C:cytoplasm"/>
    <property type="evidence" value="ECO:0007669"/>
    <property type="project" value="UniProtKB-SubCell"/>
</dbReference>
<reference evidence="9" key="1">
    <citation type="submission" date="2009-09" db="EMBL/GenBank/DDBJ databases">
        <authorList>
            <consortium name="The Broad Institute Genome Sequencing Platform"/>
            <person name="Ward D."/>
            <person name="Feldgarden M."/>
            <person name="Earl A."/>
            <person name="Young S.K."/>
            <person name="Zeng Q."/>
            <person name="Koehrsen M."/>
            <person name="Alvarado L."/>
            <person name="Berlin A."/>
            <person name="Bochicchio J."/>
            <person name="Borenstein D."/>
            <person name="Chapman S.B."/>
            <person name="Chen Z."/>
            <person name="Engels R."/>
            <person name="Freedman E."/>
            <person name="Gellesch M."/>
            <person name="Goldberg J."/>
            <person name="Griggs A."/>
            <person name="Gujja S."/>
            <person name="Heilman E."/>
            <person name="Heiman D."/>
            <person name="Hepburn T."/>
            <person name="Howarth C."/>
            <person name="Jen D."/>
            <person name="Larson L."/>
            <person name="Lewis B."/>
            <person name="Mehta T."/>
            <person name="Park D."/>
            <person name="Pearson M."/>
            <person name="Roberts A."/>
            <person name="Saif S."/>
            <person name="Shea T."/>
            <person name="Shenoy N."/>
            <person name="Sisk P."/>
            <person name="Stolte C."/>
            <person name="Sykes S."/>
            <person name="Thomson T."/>
            <person name="Walk T."/>
            <person name="White J."/>
            <person name="Yandava C."/>
            <person name="Sibley C.D."/>
            <person name="Field T.R."/>
            <person name="Grinwis M."/>
            <person name="Eshaghurshan C.S."/>
            <person name="Surette M.G."/>
            <person name="Haas B."/>
            <person name="Nusbaum C."/>
            <person name="Birren B."/>
        </authorList>
    </citation>
    <scope>NUCLEOTIDE SEQUENCE [LARGE SCALE GENOMIC DNA]</scope>
    <source>
        <strain evidence="9">ATCC 700633</strain>
    </source>
</reference>
<dbReference type="InterPro" id="IPR010935">
    <property type="entry name" value="SMC_hinge"/>
</dbReference>
<dbReference type="Gene3D" id="3.30.70.1620">
    <property type="match status" value="1"/>
</dbReference>
<dbReference type="FunFam" id="3.40.50.300:FF:000901">
    <property type="entry name" value="Chromosome partition protein Smc"/>
    <property type="match status" value="1"/>
</dbReference>
<feature type="coiled-coil region" evidence="7">
    <location>
        <begin position="248"/>
        <end position="496"/>
    </location>
</feature>
<dbReference type="NCBIfam" id="TIGR02168">
    <property type="entry name" value="SMC_prok_B"/>
    <property type="match status" value="1"/>
</dbReference>
<evidence type="ECO:0000256" key="3">
    <source>
        <dbReference type="ARBA" id="ARBA00022741"/>
    </source>
</evidence>
<comment type="subcellular location">
    <subcellularLocation>
        <location evidence="1 7">Cytoplasm</location>
    </subcellularLocation>
</comment>
<keyword evidence="3 7" id="KW-0547">Nucleotide-binding</keyword>
<dbReference type="GO" id="GO:0006260">
    <property type="term" value="P:DNA replication"/>
    <property type="evidence" value="ECO:0007669"/>
    <property type="project" value="UniProtKB-UniRule"/>
</dbReference>
<gene>
    <name evidence="7" type="primary">smc</name>
    <name evidence="9" type="ORF">HMPREF0446_00284</name>
</gene>
<evidence type="ECO:0000256" key="5">
    <source>
        <dbReference type="ARBA" id="ARBA00023054"/>
    </source>
</evidence>
<dbReference type="InterPro" id="IPR036277">
    <property type="entry name" value="SMC_hinge_sf"/>
</dbReference>
<sequence length="1186" mass="136781">MQLEKIEMSGFKSFADKTVIEFDKGVTAVVGPNGSGKSNLSEAIKWVLGEQSAKSLRGKKMDDVIFAGSQTRKPVNIAEVNLHINNEDGKLAIEHSQVVLTRRLNRNGDSDFFINKKACRLKDITSLMMDSGLGKDSFALISQGKVEQIFNDKPEDRRMIIEEAAGVLKYKDRKTQAQRKLDQTQEHLNRVEDILHEIKSQLTPLLEQKEKAIVYLSKKEELQGIETALLAVEIETLNTQWTVAKREVAQLQETVTKTEQRLVELEQKVFEQQELLAVKNTELDEKQALYVDAIQKMEQLDGERKVYQQRQEFANRTNEENQLALVEVIRQLESTEQTVAELERAVAIKEVELNGIEAQWSKLVEELEQLSQGNEERQKQLQSDYIEQLQEISKLTNQEKHLERSMEQNQNQHDKLLEKQELFEEQSKQLDQKIAQLVEKEENLAQQANSKQEDLNSYRQQADSLRQERQTMQEQKQKIERQLQQTQANYHSLKQVSEDYAGYYQGVREILKQKKQIAGVIGSVAELIRVDDEVTLAIDIALGASSQHVVVEHEQAAAKAIDYLKMNRLGRATFLPLTIIKEKRMPDAVQQQLFSLQGYVGIASDLVHVEKTYQSIVRNILGTTVVAKTLDDAMKIAKVLQYRYRIVSLEGDVVNAGGSMTGGASKNHQQQSLVKRNSQLETLEQQLKQLKEYEKQVSEKWNQLETKWNEIVQKGTAIQEEETILKQQLQEVRLELQYSKDEFNKISRQTLSQQYELDESIEQYEQLEQQYVDTHEALRRITKENQAVKKELDYLQLSQEDRTQQLQEKQQELQEVGTQKARIQEQVQHQKKEFKQEKLSLKRLEEQVHLLESKKDEQKDLKEKNEADYNQTVKDYEAIKETVTALEIDLDRLKEERIQLEVLNKQTEVSRNQAQHQLQEYLKQQSKVETKANRFELAIDQKLQYLSEEYELTFEAAIEKTELTMSIEDASKTVRMLKQQIEQMGAVNLMAIEEYDKVQERFEFLTIQQQDLLDAKKNLEDTITEMDTEVTSRFKQTFDAISNQFQQTFPRLFGGGRASLELTDPTNLLETGIEIIAQPPGKKLQSLSLLSGGERAFTAIALLFAILEVKPVPFCLLDEVEAALDEANVARYGRYLKEFTKNTQFIVITHRRGTMEEADVLYGVTMQESGVSKLASVKFEDFDGLE</sequence>
<dbReference type="Gene3D" id="1.20.1060.20">
    <property type="match status" value="1"/>
</dbReference>
<feature type="coiled-coil region" evidence="7">
    <location>
        <begin position="757"/>
        <end position="931"/>
    </location>
</feature>
<name>D0BJZ9_9LACT</name>
<evidence type="ECO:0000256" key="2">
    <source>
        <dbReference type="ARBA" id="ARBA00022490"/>
    </source>
</evidence>
<dbReference type="GO" id="GO:0007059">
    <property type="term" value="P:chromosome segregation"/>
    <property type="evidence" value="ECO:0007669"/>
    <property type="project" value="UniProtKB-UniRule"/>
</dbReference>
<dbReference type="STRING" id="626369.HMPREF0446_00284"/>
<dbReference type="Pfam" id="PF02463">
    <property type="entry name" value="SMC_N"/>
    <property type="match status" value="1"/>
</dbReference>
<dbReference type="Proteomes" id="UP000002939">
    <property type="component" value="Unassembled WGS sequence"/>
</dbReference>
<feature type="coiled-coil region" evidence="7">
    <location>
        <begin position="167"/>
        <end position="201"/>
    </location>
</feature>